<organism evidence="6 7">
    <name type="scientific">Klenkia brasiliensis</name>
    <dbReference type="NCBI Taxonomy" id="333142"/>
    <lineage>
        <taxon>Bacteria</taxon>
        <taxon>Bacillati</taxon>
        <taxon>Actinomycetota</taxon>
        <taxon>Actinomycetes</taxon>
        <taxon>Geodermatophilales</taxon>
        <taxon>Geodermatophilaceae</taxon>
        <taxon>Klenkia</taxon>
    </lineage>
</organism>
<dbReference type="InterPro" id="IPR000873">
    <property type="entry name" value="AMP-dep_synth/lig_dom"/>
</dbReference>
<evidence type="ECO:0000256" key="3">
    <source>
        <dbReference type="SAM" id="MobiDB-lite"/>
    </source>
</evidence>
<dbReference type="Pfam" id="PF00501">
    <property type="entry name" value="AMP-binding"/>
    <property type="match status" value="1"/>
</dbReference>
<accession>A0A1G7YQJ3</accession>
<dbReference type="RefSeq" id="WP_091067874.1">
    <property type="nucleotide sequence ID" value="NZ_FNCF01000007.1"/>
</dbReference>
<dbReference type="OrthoDB" id="4363623at2"/>
<dbReference type="InterPro" id="IPR045851">
    <property type="entry name" value="AMP-bd_C_sf"/>
</dbReference>
<keyword evidence="2" id="KW-0436">Ligase</keyword>
<keyword evidence="7" id="KW-1185">Reference proteome</keyword>
<sequence>MTAHPLAPAARRALLEQRHPVWVPRTLSGAVDHAAGSFPERPLVITDRASWSYGETVDRSRRLAAGLRGLGVRAGDHVAVLLANYAEFPVVTYALSRLGATAVPVNFLVRTAELGFILRRSHAVALVVMDAFRGTDHLAVLDELAPGWETAGGGEALPELRSVVVVETGQAPARPGTTTLAALADLDPLVDEPVGDPHAPAVLLFTSGTTGEPKGVPLTHDMLLRAAYSSVLGRAFADGHRITFSLPMYHVYGFVEGLLTVPFVGGAIVPQLVFDPAATVVAIQAHRCTDALLIPTMTLGVLAELRAHEHDLSSLTHLFSSGGVSPAGIWDAIDDVFGAVCGGVEVVTGYGQSETTASTTCTRPEDDPDRRRTTNGRVRDAGIAGDPDLDRQLVVYRTADPVTGAALEPGAVGELLARGPGVIDGYFENPAADATTFTADGWLRTGDLGSVDADGWLRLAGRVKDCYRCGGEQVVPGDVEVVLAAHPSIAQAHVVPLPDERMGEVGVAWVVLAPGAELDAAQVLAWAAPQLARFKVPRHVLAIDPAQIPLTPSGRPRKFLLAERARQTLLPS</sequence>
<evidence type="ECO:0000313" key="7">
    <source>
        <dbReference type="Proteomes" id="UP000198863"/>
    </source>
</evidence>
<dbReference type="EMBL" id="FNCF01000007">
    <property type="protein sequence ID" value="SDG98721.1"/>
    <property type="molecule type" value="Genomic_DNA"/>
</dbReference>
<feature type="domain" description="AMP-dependent synthetase/ligase" evidence="4">
    <location>
        <begin position="32"/>
        <end position="427"/>
    </location>
</feature>
<dbReference type="PROSITE" id="PS00455">
    <property type="entry name" value="AMP_BINDING"/>
    <property type="match status" value="1"/>
</dbReference>
<reference evidence="7" key="1">
    <citation type="submission" date="2016-10" db="EMBL/GenBank/DDBJ databases">
        <authorList>
            <person name="Varghese N."/>
            <person name="Submissions S."/>
        </authorList>
    </citation>
    <scope>NUCLEOTIDE SEQUENCE [LARGE SCALE GENOMIC DNA]</scope>
    <source>
        <strain evidence="7">DSM 44526</strain>
    </source>
</reference>
<evidence type="ECO:0000259" key="4">
    <source>
        <dbReference type="Pfam" id="PF00501"/>
    </source>
</evidence>
<evidence type="ECO:0000256" key="2">
    <source>
        <dbReference type="ARBA" id="ARBA00022598"/>
    </source>
</evidence>
<evidence type="ECO:0000256" key="1">
    <source>
        <dbReference type="ARBA" id="ARBA00006432"/>
    </source>
</evidence>
<dbReference type="InterPro" id="IPR025110">
    <property type="entry name" value="AMP-bd_C"/>
</dbReference>
<dbReference type="GO" id="GO:0031956">
    <property type="term" value="F:medium-chain fatty acid-CoA ligase activity"/>
    <property type="evidence" value="ECO:0007669"/>
    <property type="project" value="TreeGrafter"/>
</dbReference>
<dbReference type="InterPro" id="IPR020845">
    <property type="entry name" value="AMP-binding_CS"/>
</dbReference>
<evidence type="ECO:0000259" key="5">
    <source>
        <dbReference type="Pfam" id="PF13193"/>
    </source>
</evidence>
<feature type="compositionally biased region" description="Basic and acidic residues" evidence="3">
    <location>
        <begin position="363"/>
        <end position="380"/>
    </location>
</feature>
<feature type="region of interest" description="Disordered" evidence="3">
    <location>
        <begin position="355"/>
        <end position="383"/>
    </location>
</feature>
<dbReference type="GO" id="GO:0006631">
    <property type="term" value="P:fatty acid metabolic process"/>
    <property type="evidence" value="ECO:0007669"/>
    <property type="project" value="TreeGrafter"/>
</dbReference>
<dbReference type="PANTHER" id="PTHR43201">
    <property type="entry name" value="ACYL-COA SYNTHETASE"/>
    <property type="match status" value="1"/>
</dbReference>
<dbReference type="Gene3D" id="2.30.38.10">
    <property type="entry name" value="Luciferase, Domain 3"/>
    <property type="match status" value="1"/>
</dbReference>
<dbReference type="PANTHER" id="PTHR43201:SF5">
    <property type="entry name" value="MEDIUM-CHAIN ACYL-COA LIGASE ACSF2, MITOCHONDRIAL"/>
    <property type="match status" value="1"/>
</dbReference>
<dbReference type="Proteomes" id="UP000198863">
    <property type="component" value="Unassembled WGS sequence"/>
</dbReference>
<dbReference type="AlphaFoldDB" id="A0A1G7YQJ3"/>
<name>A0A1G7YQJ3_9ACTN</name>
<feature type="domain" description="AMP-binding enzyme C-terminal" evidence="5">
    <location>
        <begin position="479"/>
        <end position="554"/>
    </location>
</feature>
<dbReference type="Pfam" id="PF13193">
    <property type="entry name" value="AMP-binding_C"/>
    <property type="match status" value="1"/>
</dbReference>
<proteinExistence type="inferred from homology"/>
<dbReference type="SUPFAM" id="SSF56801">
    <property type="entry name" value="Acetyl-CoA synthetase-like"/>
    <property type="match status" value="1"/>
</dbReference>
<dbReference type="Gene3D" id="3.40.50.980">
    <property type="match status" value="2"/>
</dbReference>
<gene>
    <name evidence="6" type="ORF">SAMN05660324_4052</name>
</gene>
<comment type="similarity">
    <text evidence="1">Belongs to the ATP-dependent AMP-binding enzyme family.</text>
</comment>
<evidence type="ECO:0000313" key="6">
    <source>
        <dbReference type="EMBL" id="SDG98721.1"/>
    </source>
</evidence>
<dbReference type="Gene3D" id="3.30.300.30">
    <property type="match status" value="1"/>
</dbReference>
<protein>
    <submittedName>
        <fullName evidence="6">Fatty-acyl-CoA synthase</fullName>
    </submittedName>
</protein>